<comment type="caution">
    <text evidence="1">The sequence shown here is derived from an EMBL/GenBank/DDBJ whole genome shotgun (WGS) entry which is preliminary data.</text>
</comment>
<protein>
    <submittedName>
        <fullName evidence="1">Uncharacterized protein</fullName>
    </submittedName>
</protein>
<name>A0ABY1FRH2_9GAMM</name>
<dbReference type="Proteomes" id="UP000199211">
    <property type="component" value="Unassembled WGS sequence"/>
</dbReference>
<evidence type="ECO:0000313" key="1">
    <source>
        <dbReference type="EMBL" id="SFL92365.1"/>
    </source>
</evidence>
<evidence type="ECO:0000313" key="2">
    <source>
        <dbReference type="Proteomes" id="UP000199211"/>
    </source>
</evidence>
<gene>
    <name evidence="1" type="ORF">SAMN04487868_11580</name>
</gene>
<reference evidence="1 2" key="1">
    <citation type="submission" date="2016-10" db="EMBL/GenBank/DDBJ databases">
        <authorList>
            <person name="Varghese N."/>
            <person name="Submissions S."/>
        </authorList>
    </citation>
    <scope>NUCLEOTIDE SEQUENCE [LARGE SCALE GENOMIC DNA]</scope>
    <source>
        <strain evidence="1 2">DSM 26291</strain>
    </source>
</reference>
<accession>A0ABY1FRH2</accession>
<dbReference type="EMBL" id="FOTV01000015">
    <property type="protein sequence ID" value="SFL92365.1"/>
    <property type="molecule type" value="Genomic_DNA"/>
</dbReference>
<keyword evidence="2" id="KW-1185">Reference proteome</keyword>
<proteinExistence type="predicted"/>
<sequence length="45" mass="5052">MAFDVILLTICSLPFGRKPSFLHSGTRYSVVQLIQELLAGKRQNC</sequence>
<organism evidence="1 2">
    <name type="scientific">Marinobacter salarius</name>
    <dbReference type="NCBI Taxonomy" id="1420917"/>
    <lineage>
        <taxon>Bacteria</taxon>
        <taxon>Pseudomonadati</taxon>
        <taxon>Pseudomonadota</taxon>
        <taxon>Gammaproteobacteria</taxon>
        <taxon>Pseudomonadales</taxon>
        <taxon>Marinobacteraceae</taxon>
        <taxon>Marinobacter</taxon>
    </lineage>
</organism>